<evidence type="ECO:0000259" key="2">
    <source>
        <dbReference type="Pfam" id="PF01510"/>
    </source>
</evidence>
<dbReference type="InterPro" id="IPR002502">
    <property type="entry name" value="Amidase_domain"/>
</dbReference>
<dbReference type="Gene3D" id="3.40.80.10">
    <property type="entry name" value="Peptidoglycan recognition protein-like"/>
    <property type="match status" value="1"/>
</dbReference>
<feature type="compositionally biased region" description="Polar residues" evidence="1">
    <location>
        <begin position="93"/>
        <end position="103"/>
    </location>
</feature>
<protein>
    <submittedName>
        <fullName evidence="3">N-acetylmuramoyl-L-alanine amidase</fullName>
    </submittedName>
</protein>
<organism evidence="3 4">
    <name type="scientific">Streptomyces boetiae</name>
    <dbReference type="NCBI Taxonomy" id="3075541"/>
    <lineage>
        <taxon>Bacteria</taxon>
        <taxon>Bacillati</taxon>
        <taxon>Actinomycetota</taxon>
        <taxon>Actinomycetes</taxon>
        <taxon>Kitasatosporales</taxon>
        <taxon>Streptomycetaceae</taxon>
        <taxon>Streptomyces</taxon>
    </lineage>
</organism>
<feature type="region of interest" description="Disordered" evidence="1">
    <location>
        <begin position="75"/>
        <end position="103"/>
    </location>
</feature>
<feature type="domain" description="N-acetylmuramoyl-L-alanine amidase" evidence="2">
    <location>
        <begin position="25"/>
        <end position="156"/>
    </location>
</feature>
<sequence>MTAWYPGASRMTLQPEASQQPAIRPTQMIVHSIVAPWTPRRLYEYWRDSTSLESHFGLGYDGSLGQYLPVTTRADANASANRRPDGTGAVSVETASNTSASDPWTEQQVEALIRLGVWLHQVHGIPLRICRTPDDPGYGWHRLHAAWSTGGTACPGAARVTQFREVVFPGIAARATGQTTTPGRAPEEDDMALSDEDVARIAAAVWRTDGILRSPSTAAEGNTHWTADSYLRNLHSLVRGLPEAAARQVALYKDTRLDPRDARQMWDDAASPHHTWQFRPDGSERDAWGLLTATAAEVAALRSVVATLAAGGGLDAAEIQAAAEAGARAFASELGRELTDGRG</sequence>
<dbReference type="SUPFAM" id="SSF55846">
    <property type="entry name" value="N-acetylmuramoyl-L-alanine amidase-like"/>
    <property type="match status" value="1"/>
</dbReference>
<gene>
    <name evidence="3" type="ORF">RM780_04055</name>
</gene>
<keyword evidence="4" id="KW-1185">Reference proteome</keyword>
<dbReference type="RefSeq" id="WP_311629055.1">
    <property type="nucleotide sequence ID" value="NZ_JAVREN010000004.1"/>
</dbReference>
<dbReference type="Proteomes" id="UP001183388">
    <property type="component" value="Unassembled WGS sequence"/>
</dbReference>
<accession>A0ABU2L3J4</accession>
<evidence type="ECO:0000313" key="4">
    <source>
        <dbReference type="Proteomes" id="UP001183388"/>
    </source>
</evidence>
<reference evidence="4" key="1">
    <citation type="submission" date="2023-07" db="EMBL/GenBank/DDBJ databases">
        <title>30 novel species of actinomycetes from the DSMZ collection.</title>
        <authorList>
            <person name="Nouioui I."/>
        </authorList>
    </citation>
    <scope>NUCLEOTIDE SEQUENCE [LARGE SCALE GENOMIC DNA]</scope>
    <source>
        <strain evidence="4">DSM 44917</strain>
    </source>
</reference>
<dbReference type="InterPro" id="IPR036505">
    <property type="entry name" value="Amidase/PGRP_sf"/>
</dbReference>
<evidence type="ECO:0000256" key="1">
    <source>
        <dbReference type="SAM" id="MobiDB-lite"/>
    </source>
</evidence>
<evidence type="ECO:0000313" key="3">
    <source>
        <dbReference type="EMBL" id="MDT0306136.1"/>
    </source>
</evidence>
<name>A0ABU2L3J4_9ACTN</name>
<comment type="caution">
    <text evidence="3">The sequence shown here is derived from an EMBL/GenBank/DDBJ whole genome shotgun (WGS) entry which is preliminary data.</text>
</comment>
<dbReference type="EMBL" id="JAVREN010000004">
    <property type="protein sequence ID" value="MDT0306136.1"/>
    <property type="molecule type" value="Genomic_DNA"/>
</dbReference>
<dbReference type="Pfam" id="PF01510">
    <property type="entry name" value="Amidase_2"/>
    <property type="match status" value="1"/>
</dbReference>
<proteinExistence type="predicted"/>